<comment type="caution">
    <text evidence="2">The sequence shown here is derived from an EMBL/GenBank/DDBJ whole genome shotgun (WGS) entry which is preliminary data.</text>
</comment>
<sequence>MPSIKCSSCGHRMLRPNATQTCTNCGAPLLPPELMEEEEQQQSLVVYGSSQVAPARPAQVSEEQQRALQPYPTSSQQVVSAHQQALDVNPFDASSASVPQVFTGPAEVSLAPIPQPWESESLPRGFPKRPPDISGTLVLVQNQHEIRRNTGFSKALVDALWPAPDSSSANKERQVNVTTLRIRNSSDGVQQDARMEGYLKGANISIGDTISLWGRRYKGSLVIYRGYNHTTKSIVMTNTMTSPLPVLLFLLLLVALFFLLSPFLHISLLPDLQQFLH</sequence>
<gene>
    <name evidence="2" type="ORF">KSF_037070</name>
</gene>
<keyword evidence="1" id="KW-0472">Membrane</keyword>
<dbReference type="EMBL" id="BNJK01000001">
    <property type="protein sequence ID" value="GHO93659.1"/>
    <property type="molecule type" value="Genomic_DNA"/>
</dbReference>
<feature type="transmembrane region" description="Helical" evidence="1">
    <location>
        <begin position="246"/>
        <end position="268"/>
    </location>
</feature>
<keyword evidence="1" id="KW-0812">Transmembrane</keyword>
<evidence type="ECO:0000256" key="1">
    <source>
        <dbReference type="SAM" id="Phobius"/>
    </source>
</evidence>
<reference evidence="2" key="1">
    <citation type="submission" date="2020-10" db="EMBL/GenBank/DDBJ databases">
        <title>Taxonomic study of unclassified bacteria belonging to the class Ktedonobacteria.</title>
        <authorList>
            <person name="Yabe S."/>
            <person name="Wang C.M."/>
            <person name="Zheng Y."/>
            <person name="Sakai Y."/>
            <person name="Cavaletti L."/>
            <person name="Monciardini P."/>
            <person name="Donadio S."/>
        </authorList>
    </citation>
    <scope>NUCLEOTIDE SEQUENCE</scope>
    <source>
        <strain evidence="2">ID150040</strain>
    </source>
</reference>
<evidence type="ECO:0000313" key="3">
    <source>
        <dbReference type="Proteomes" id="UP000597444"/>
    </source>
</evidence>
<name>A0A8J3IE21_9CHLR</name>
<dbReference type="AlphaFoldDB" id="A0A8J3IE21"/>
<organism evidence="2 3">
    <name type="scientific">Reticulibacter mediterranei</name>
    <dbReference type="NCBI Taxonomy" id="2778369"/>
    <lineage>
        <taxon>Bacteria</taxon>
        <taxon>Bacillati</taxon>
        <taxon>Chloroflexota</taxon>
        <taxon>Ktedonobacteria</taxon>
        <taxon>Ktedonobacterales</taxon>
        <taxon>Reticulibacteraceae</taxon>
        <taxon>Reticulibacter</taxon>
    </lineage>
</organism>
<accession>A0A8J3IE21</accession>
<dbReference type="RefSeq" id="WP_220204433.1">
    <property type="nucleotide sequence ID" value="NZ_BNJK01000001.1"/>
</dbReference>
<dbReference type="Proteomes" id="UP000597444">
    <property type="component" value="Unassembled WGS sequence"/>
</dbReference>
<keyword evidence="1" id="KW-1133">Transmembrane helix</keyword>
<proteinExistence type="predicted"/>
<evidence type="ECO:0000313" key="2">
    <source>
        <dbReference type="EMBL" id="GHO93659.1"/>
    </source>
</evidence>
<keyword evidence="3" id="KW-1185">Reference proteome</keyword>
<protein>
    <submittedName>
        <fullName evidence="2">Uncharacterized protein</fullName>
    </submittedName>
</protein>